<dbReference type="GO" id="GO:0032259">
    <property type="term" value="P:methylation"/>
    <property type="evidence" value="ECO:0007669"/>
    <property type="project" value="UniProtKB-KW"/>
</dbReference>
<evidence type="ECO:0000256" key="1">
    <source>
        <dbReference type="SAM" id="MobiDB-lite"/>
    </source>
</evidence>
<dbReference type="AlphaFoldDB" id="A0A4R1FW07"/>
<dbReference type="EMBL" id="SMFR01000001">
    <property type="protein sequence ID" value="TCJ99147.1"/>
    <property type="molecule type" value="Genomic_DNA"/>
</dbReference>
<dbReference type="InterPro" id="IPR029063">
    <property type="entry name" value="SAM-dependent_MTases_sf"/>
</dbReference>
<organism evidence="3 4">
    <name type="scientific">Nocardia alba</name>
    <dbReference type="NCBI Taxonomy" id="225051"/>
    <lineage>
        <taxon>Bacteria</taxon>
        <taxon>Bacillati</taxon>
        <taxon>Actinomycetota</taxon>
        <taxon>Actinomycetes</taxon>
        <taxon>Mycobacteriales</taxon>
        <taxon>Nocardiaceae</taxon>
        <taxon>Nocardia</taxon>
    </lineage>
</organism>
<evidence type="ECO:0000313" key="3">
    <source>
        <dbReference type="EMBL" id="TCJ99147.1"/>
    </source>
</evidence>
<feature type="region of interest" description="Disordered" evidence="1">
    <location>
        <begin position="217"/>
        <end position="237"/>
    </location>
</feature>
<dbReference type="Pfam" id="PF08242">
    <property type="entry name" value="Methyltransf_12"/>
    <property type="match status" value="1"/>
</dbReference>
<dbReference type="Proteomes" id="UP000294856">
    <property type="component" value="Unassembled WGS sequence"/>
</dbReference>
<evidence type="ECO:0000313" key="4">
    <source>
        <dbReference type="Proteomes" id="UP000294856"/>
    </source>
</evidence>
<name>A0A4R1FW07_9NOCA</name>
<dbReference type="InterPro" id="IPR013217">
    <property type="entry name" value="Methyltransf_12"/>
</dbReference>
<dbReference type="SUPFAM" id="SSF53335">
    <property type="entry name" value="S-adenosyl-L-methionine-dependent methyltransferases"/>
    <property type="match status" value="1"/>
</dbReference>
<keyword evidence="4" id="KW-1185">Reference proteome</keyword>
<accession>A0A4R1FW07</accession>
<keyword evidence="3" id="KW-0808">Transferase</keyword>
<comment type="caution">
    <text evidence="3">The sequence shown here is derived from an EMBL/GenBank/DDBJ whole genome shotgun (WGS) entry which is preliminary data.</text>
</comment>
<proteinExistence type="predicted"/>
<sequence length="237" mass="26424">MALSSRIDRFNERHPWSHNDLYGGWVVHQVRSCGAESLLDIGCGTGNLIDRIRTHVDRVTGIEPDAATARVAAARFAGNDSVVIEQVRFDQLRSPRQWEAITLVAALHHLPLVDTLRDLDRLLSPGGRLVVVGCFRSAGPIDYATGFVSSIANLVVGKIKHPHPSDQLPIEMTAPTTAPRETLTEIRCAAAEYLPGARIRRRLFWRYSLVYDKQRLRPSSGAPEHSDMPVRQRRPPT</sequence>
<evidence type="ECO:0000259" key="2">
    <source>
        <dbReference type="Pfam" id="PF08242"/>
    </source>
</evidence>
<dbReference type="GO" id="GO:0008168">
    <property type="term" value="F:methyltransferase activity"/>
    <property type="evidence" value="ECO:0007669"/>
    <property type="project" value="UniProtKB-KW"/>
</dbReference>
<dbReference type="PANTHER" id="PTHR43861">
    <property type="entry name" value="TRANS-ACONITATE 2-METHYLTRANSFERASE-RELATED"/>
    <property type="match status" value="1"/>
</dbReference>
<dbReference type="CDD" id="cd02440">
    <property type="entry name" value="AdoMet_MTases"/>
    <property type="match status" value="1"/>
</dbReference>
<dbReference type="STRING" id="1210063.GCA_001612665_02137"/>
<keyword evidence="3" id="KW-0489">Methyltransferase</keyword>
<dbReference type="OrthoDB" id="6064711at2"/>
<reference evidence="3 4" key="1">
    <citation type="submission" date="2019-03" db="EMBL/GenBank/DDBJ databases">
        <title>Genomic Encyclopedia of Type Strains, Phase IV (KMG-IV): sequencing the most valuable type-strain genomes for metagenomic binning, comparative biology and taxonomic classification.</title>
        <authorList>
            <person name="Goeker M."/>
        </authorList>
    </citation>
    <scope>NUCLEOTIDE SEQUENCE [LARGE SCALE GENOMIC DNA]</scope>
    <source>
        <strain evidence="3 4">DSM 44684</strain>
    </source>
</reference>
<feature type="domain" description="Methyltransferase type 12" evidence="2">
    <location>
        <begin position="39"/>
        <end position="129"/>
    </location>
</feature>
<dbReference type="Gene3D" id="3.40.50.150">
    <property type="entry name" value="Vaccinia Virus protein VP39"/>
    <property type="match status" value="1"/>
</dbReference>
<protein>
    <submittedName>
        <fullName evidence="3">Methyltransferase family protein</fullName>
    </submittedName>
</protein>
<gene>
    <name evidence="3" type="ORF">DFR71_0119</name>
</gene>